<dbReference type="AlphaFoldDB" id="A0AAE9ZV70"/>
<dbReference type="Pfam" id="PF01408">
    <property type="entry name" value="GFO_IDH_MocA"/>
    <property type="match status" value="1"/>
</dbReference>
<evidence type="ECO:0000256" key="1">
    <source>
        <dbReference type="ARBA" id="ARBA00023002"/>
    </source>
</evidence>
<dbReference type="InterPro" id="IPR055170">
    <property type="entry name" value="GFO_IDH_MocA-like_dom"/>
</dbReference>
<keyword evidence="5" id="KW-1185">Reference proteome</keyword>
<dbReference type="InterPro" id="IPR050463">
    <property type="entry name" value="Gfo/Idh/MocA_oxidrdct_glycsds"/>
</dbReference>
<sequence>MKPIRFGLLGSGFMGRTHAEAVRRADDAELVAVAQGSRAEGLAKRYDVAWEADAAALLRRPDVDAVIISTPHHLHADAGVAAMQAGKHVLIEKPLATTLVDCDRLAEAATAHDRVLAVGYHQRFRYNNRMACDWIRNGRMGKLTVAQVSMPMFASKIQTGGFGGDWAWWNDPKSVGHLFNSVPHAIDLLRWFTGTEVATVSAFCRTLLPDVPVEDTTLTMFEMSGGTMGSLFSSRALPAPSFPGEDFRFRLMGESGLLDLDPTHQLLASDAAGWRTIATQARINHEGADTAFGDVRMQAYRDQISAFIDAVRGIPSEVGRWADGRAGVAACVAMLESSDQRRWVSPMMAAE</sequence>
<dbReference type="SUPFAM" id="SSF51735">
    <property type="entry name" value="NAD(P)-binding Rossmann-fold domains"/>
    <property type="match status" value="1"/>
</dbReference>
<dbReference type="Pfam" id="PF22725">
    <property type="entry name" value="GFO_IDH_MocA_C3"/>
    <property type="match status" value="1"/>
</dbReference>
<keyword evidence="1" id="KW-0560">Oxidoreductase</keyword>
<reference evidence="4" key="1">
    <citation type="submission" date="2023-03" db="EMBL/GenBank/DDBJ databases">
        <title>Lomoglobus Profundus gen. nov., sp. nov., a novel member of the phylum Verrucomicrobia, isolated from deep-marine sediment of South China Sea.</title>
        <authorList>
            <person name="Ahmad T."/>
            <person name="Ishaq S.E."/>
            <person name="Wang F."/>
        </authorList>
    </citation>
    <scope>NUCLEOTIDE SEQUENCE</scope>
    <source>
        <strain evidence="4">LMO-M01</strain>
    </source>
</reference>
<evidence type="ECO:0000259" key="3">
    <source>
        <dbReference type="Pfam" id="PF22725"/>
    </source>
</evidence>
<feature type="domain" description="GFO/IDH/MocA-like oxidoreductase" evidence="3">
    <location>
        <begin position="131"/>
        <end position="257"/>
    </location>
</feature>
<dbReference type="InterPro" id="IPR036291">
    <property type="entry name" value="NAD(P)-bd_dom_sf"/>
</dbReference>
<dbReference type="EMBL" id="CP119075">
    <property type="protein sequence ID" value="WED63674.1"/>
    <property type="molecule type" value="Genomic_DNA"/>
</dbReference>
<accession>A0AAE9ZV70</accession>
<dbReference type="Proteomes" id="UP001218638">
    <property type="component" value="Chromosome"/>
</dbReference>
<organism evidence="4 5">
    <name type="scientific">Synoicihabitans lomoniglobus</name>
    <dbReference type="NCBI Taxonomy" id="2909285"/>
    <lineage>
        <taxon>Bacteria</taxon>
        <taxon>Pseudomonadati</taxon>
        <taxon>Verrucomicrobiota</taxon>
        <taxon>Opitutia</taxon>
        <taxon>Opitutales</taxon>
        <taxon>Opitutaceae</taxon>
        <taxon>Synoicihabitans</taxon>
    </lineage>
</organism>
<dbReference type="GO" id="GO:0016491">
    <property type="term" value="F:oxidoreductase activity"/>
    <property type="evidence" value="ECO:0007669"/>
    <property type="project" value="UniProtKB-KW"/>
</dbReference>
<feature type="domain" description="Gfo/Idh/MocA-like oxidoreductase N-terminal" evidence="2">
    <location>
        <begin position="4"/>
        <end position="120"/>
    </location>
</feature>
<dbReference type="Gene3D" id="3.30.360.10">
    <property type="entry name" value="Dihydrodipicolinate Reductase, domain 2"/>
    <property type="match status" value="1"/>
</dbReference>
<evidence type="ECO:0000313" key="5">
    <source>
        <dbReference type="Proteomes" id="UP001218638"/>
    </source>
</evidence>
<dbReference type="KEGG" id="slom:PXH66_15165"/>
<name>A0AAE9ZV70_9BACT</name>
<protein>
    <submittedName>
        <fullName evidence="4">Gfo/Idh/MocA family oxidoreductase</fullName>
    </submittedName>
</protein>
<dbReference type="RefSeq" id="WP_330929881.1">
    <property type="nucleotide sequence ID" value="NZ_CP119075.1"/>
</dbReference>
<dbReference type="Gene3D" id="3.40.50.720">
    <property type="entry name" value="NAD(P)-binding Rossmann-like Domain"/>
    <property type="match status" value="1"/>
</dbReference>
<dbReference type="PANTHER" id="PTHR43818">
    <property type="entry name" value="BCDNA.GH03377"/>
    <property type="match status" value="1"/>
</dbReference>
<gene>
    <name evidence="4" type="ORF">PXH66_15165</name>
</gene>
<dbReference type="SUPFAM" id="SSF55347">
    <property type="entry name" value="Glyceraldehyde-3-phosphate dehydrogenase-like, C-terminal domain"/>
    <property type="match status" value="1"/>
</dbReference>
<proteinExistence type="predicted"/>
<dbReference type="InterPro" id="IPR000683">
    <property type="entry name" value="Gfo/Idh/MocA-like_OxRdtase_N"/>
</dbReference>
<evidence type="ECO:0000259" key="2">
    <source>
        <dbReference type="Pfam" id="PF01408"/>
    </source>
</evidence>
<dbReference type="GO" id="GO:0000166">
    <property type="term" value="F:nucleotide binding"/>
    <property type="evidence" value="ECO:0007669"/>
    <property type="project" value="InterPro"/>
</dbReference>
<evidence type="ECO:0000313" key="4">
    <source>
        <dbReference type="EMBL" id="WED63674.1"/>
    </source>
</evidence>
<dbReference type="PANTHER" id="PTHR43818:SF11">
    <property type="entry name" value="BCDNA.GH03377"/>
    <property type="match status" value="1"/>
</dbReference>